<dbReference type="SUPFAM" id="SSF52540">
    <property type="entry name" value="P-loop containing nucleoside triphosphate hydrolases"/>
    <property type="match status" value="1"/>
</dbReference>
<evidence type="ECO:0000313" key="2">
    <source>
        <dbReference type="EMBL" id="SDZ74503.1"/>
    </source>
</evidence>
<accession>A0A1H3VI73</accession>
<dbReference type="OrthoDB" id="9786803at2"/>
<protein>
    <submittedName>
        <fullName evidence="2">Molybdopterin-guanine dinucleotide biosynthesis protein B</fullName>
    </submittedName>
</protein>
<dbReference type="EMBL" id="FNQR01000001">
    <property type="protein sequence ID" value="SDZ74503.1"/>
    <property type="molecule type" value="Genomic_DNA"/>
</dbReference>
<dbReference type="PANTHER" id="PTHR40072">
    <property type="entry name" value="MOLYBDOPTERIN-GUANINE DINUCLEOTIDE BIOSYNTHESIS ADAPTER PROTEIN-RELATED"/>
    <property type="match status" value="1"/>
</dbReference>
<organism evidence="2 3">
    <name type="scientific">Thalassobacillus cyri</name>
    <dbReference type="NCBI Taxonomy" id="571932"/>
    <lineage>
        <taxon>Bacteria</taxon>
        <taxon>Bacillati</taxon>
        <taxon>Bacillota</taxon>
        <taxon>Bacilli</taxon>
        <taxon>Bacillales</taxon>
        <taxon>Bacillaceae</taxon>
        <taxon>Thalassobacillus</taxon>
    </lineage>
</organism>
<dbReference type="RefSeq" id="WP_093040926.1">
    <property type="nucleotide sequence ID" value="NZ_FNQR01000001.1"/>
</dbReference>
<dbReference type="InterPro" id="IPR027417">
    <property type="entry name" value="P-loop_NTPase"/>
</dbReference>
<proteinExistence type="predicted"/>
<dbReference type="Pfam" id="PF03205">
    <property type="entry name" value="MobB"/>
    <property type="match status" value="1"/>
</dbReference>
<feature type="domain" description="Molybdopterin-guanine dinucleotide biosynthesis protein B (MobB)" evidence="1">
    <location>
        <begin position="9"/>
        <end position="140"/>
    </location>
</feature>
<dbReference type="GO" id="GO:0006777">
    <property type="term" value="P:Mo-molybdopterin cofactor biosynthetic process"/>
    <property type="evidence" value="ECO:0007669"/>
    <property type="project" value="InterPro"/>
</dbReference>
<dbReference type="PANTHER" id="PTHR40072:SF1">
    <property type="entry name" value="MOLYBDOPTERIN-GUANINE DINUCLEOTIDE BIOSYNTHESIS ADAPTER PROTEIN"/>
    <property type="match status" value="1"/>
</dbReference>
<dbReference type="AlphaFoldDB" id="A0A1H3VI73"/>
<sequence length="175" mass="19538">MPKASSFPIIQVIGYKNSGKTTMVNRLIRYASDHNIKTASLKHHGHQDSLTPIHAGTDSYTHKESGAFITGVEGGGSLQLEFGEDIDVSLDQLIKIYESFSPGLLVVEGYKQEVHPKIVMIRKEADLELITTVSNIKAIIRWNAQLENPSEDIPVFELEHIDDHLAELIYLCKEV</sequence>
<name>A0A1H3VI73_9BACI</name>
<dbReference type="Proteomes" id="UP000198584">
    <property type="component" value="Unassembled WGS sequence"/>
</dbReference>
<reference evidence="2 3" key="1">
    <citation type="submission" date="2016-10" db="EMBL/GenBank/DDBJ databases">
        <authorList>
            <person name="de Groot N.N."/>
        </authorList>
    </citation>
    <scope>NUCLEOTIDE SEQUENCE [LARGE SCALE GENOMIC DNA]</scope>
    <source>
        <strain evidence="2 3">CCM7597</strain>
    </source>
</reference>
<dbReference type="GO" id="GO:0005525">
    <property type="term" value="F:GTP binding"/>
    <property type="evidence" value="ECO:0007669"/>
    <property type="project" value="InterPro"/>
</dbReference>
<dbReference type="STRING" id="571932.SAMN05421743_10127"/>
<dbReference type="InterPro" id="IPR052539">
    <property type="entry name" value="MGD_biosynthesis_adapter"/>
</dbReference>
<evidence type="ECO:0000259" key="1">
    <source>
        <dbReference type="Pfam" id="PF03205"/>
    </source>
</evidence>
<evidence type="ECO:0000313" key="3">
    <source>
        <dbReference type="Proteomes" id="UP000198584"/>
    </source>
</evidence>
<dbReference type="Gene3D" id="3.40.50.300">
    <property type="entry name" value="P-loop containing nucleotide triphosphate hydrolases"/>
    <property type="match status" value="1"/>
</dbReference>
<gene>
    <name evidence="2" type="ORF">SAMN05421743_10127</name>
</gene>
<keyword evidence="3" id="KW-1185">Reference proteome</keyword>
<dbReference type="InterPro" id="IPR004435">
    <property type="entry name" value="MobB_dom"/>
</dbReference>
<dbReference type="NCBIfam" id="TIGR00176">
    <property type="entry name" value="mobB"/>
    <property type="match status" value="1"/>
</dbReference>